<sequence>MRQQCAAEDLTKWLETALERLTVYRDSKVIVIGLIGKESQAVGDAKTDHINALLNRQVFLSAWARPTDAKCMIEAYFDPENECVFLHLVGVHDLNSSTTAFADTAETGDGFFATLAKLELEHSKLVLFTFLVCHAIVFVEPACRFDLSYARLLRNLNHMRQQTASDISSALSKATSVSKEWAREGRLCSPRMLFAFHRNPLRADLGAVKRKELVDKLERSMEDQIYEILRKSRIITNNCALSIGAIPPNTPFVHIFTPSEAPRDPLKELLEVLHDIGEPKGPDDDKRKKKRIDEGFSTFLLAHLEEARKSGFDDNVGKTAPVPAFELPRLKAFIRGASAVYRVIMEDKSVASELPQLLNVEMEFSEARSRKTVPAALRNYEQDLPQYYPRRHHEMKLAQALQYLTSQSCGPKLQDAIVRLTDSCEAFWKDGRQACEGLSLTGNHCSNQIHSVPGEENANADLPSFPHSSKARYLSTCNCGYKQELRNDPFELKEANFDYYERSEFHCCQSMDKYEFPTFHPESISSETAPVQRLESEHNSQSREDNQKGLFRQLDLQTQSQDEQSGVNSAGDVDMLLDRDNKLAIASDLQLEGHESLRKRHGSSSADSTKNRQATQEEDDVHEGGSGTGSVVSDLLQDEAYLESHNDSSDLDTSTTLVAPDVTLRRRLRKHSRQEDEGSDHSGGSDGEENEGAGEMLSEATPVSKPVTAYERSPWQITDEALVNIKEKYKGLYLEGMPHSQSPSGLDPLYPSWAVVCVGSSSIYTHATGLRDMPNFSHGSQYLLPWDVTLKVDVNEWDRKMDLIGQSAINQNRPRRPRKPGDNTEKVKVFVGFEYECPRGHRFMLETPDKMLKHNGAGGPKESATTLIRSDMPLWFPCSCRSNPRVNGQLMRLHIVTPKAPVAVTLNPRVQPSAQSHLYFHPGTKGLIQLTWGKYYIMRFPYSYVGPDGPIYPPQEQMTAGRLLKGVLGVIETDL</sequence>
<feature type="compositionally biased region" description="Basic and acidic residues" evidence="5">
    <location>
        <begin position="534"/>
        <end position="545"/>
    </location>
</feature>
<dbReference type="Pfam" id="PF10220">
    <property type="entry name" value="Smg8_Smg9"/>
    <property type="match status" value="1"/>
</dbReference>
<dbReference type="PANTHER" id="PTHR13091">
    <property type="entry name" value="AMPLIFIED IN BREAST CANCER 2-RELATED"/>
    <property type="match status" value="1"/>
</dbReference>
<organism evidence="6 7">
    <name type="scientific">Plectus sambesii</name>
    <dbReference type="NCBI Taxonomy" id="2011161"/>
    <lineage>
        <taxon>Eukaryota</taxon>
        <taxon>Metazoa</taxon>
        <taxon>Ecdysozoa</taxon>
        <taxon>Nematoda</taxon>
        <taxon>Chromadorea</taxon>
        <taxon>Plectida</taxon>
        <taxon>Plectina</taxon>
        <taxon>Plectoidea</taxon>
        <taxon>Plectidae</taxon>
        <taxon>Plectus</taxon>
    </lineage>
</organism>
<evidence type="ECO:0000256" key="4">
    <source>
        <dbReference type="RuleBase" id="RU367133"/>
    </source>
</evidence>
<evidence type="ECO:0000313" key="6">
    <source>
        <dbReference type="Proteomes" id="UP000887566"/>
    </source>
</evidence>
<evidence type="ECO:0000256" key="3">
    <source>
        <dbReference type="ARBA" id="ARBA00029509"/>
    </source>
</evidence>
<dbReference type="PANTHER" id="PTHR13091:SF0">
    <property type="entry name" value="NONSENSE-MEDIATED MRNA DECAY FACTOR SMG8"/>
    <property type="match status" value="1"/>
</dbReference>
<evidence type="ECO:0000256" key="5">
    <source>
        <dbReference type="SAM" id="MobiDB-lite"/>
    </source>
</evidence>
<dbReference type="InterPro" id="IPR019354">
    <property type="entry name" value="SMG8-like"/>
</dbReference>
<proteinExistence type="inferred from homology"/>
<reference evidence="7" key="1">
    <citation type="submission" date="2022-11" db="UniProtKB">
        <authorList>
            <consortium name="WormBaseParasite"/>
        </authorList>
    </citation>
    <scope>IDENTIFICATION</scope>
</reference>
<feature type="compositionally biased region" description="Polar residues" evidence="5">
    <location>
        <begin position="603"/>
        <end position="614"/>
    </location>
</feature>
<accession>A0A914WGW0</accession>
<dbReference type="GO" id="GO:0000184">
    <property type="term" value="P:nuclear-transcribed mRNA catabolic process, nonsense-mediated decay"/>
    <property type="evidence" value="ECO:0007669"/>
    <property type="project" value="UniProtKB-UniRule"/>
</dbReference>
<keyword evidence="2 4" id="KW-0866">Nonsense-mediated mRNA decay</keyword>
<name>A0A914WGW0_9BILA</name>
<keyword evidence="6" id="KW-1185">Reference proteome</keyword>
<evidence type="ECO:0000256" key="1">
    <source>
        <dbReference type="ARBA" id="ARBA00006443"/>
    </source>
</evidence>
<evidence type="ECO:0000256" key="2">
    <source>
        <dbReference type="ARBA" id="ARBA00023161"/>
    </source>
</evidence>
<evidence type="ECO:0000313" key="7">
    <source>
        <dbReference type="WBParaSite" id="PSAMB.scaffold399size53047.g5564.t1"/>
    </source>
</evidence>
<dbReference type="WBParaSite" id="PSAMB.scaffold399size53047.g5564.t1">
    <property type="protein sequence ID" value="PSAMB.scaffold399size53047.g5564.t1"/>
    <property type="gene ID" value="PSAMB.scaffold399size53047.g5564"/>
</dbReference>
<feature type="region of interest" description="Disordered" evidence="5">
    <location>
        <begin position="525"/>
        <end position="545"/>
    </location>
</feature>
<feature type="region of interest" description="Disordered" evidence="5">
    <location>
        <begin position="594"/>
        <end position="631"/>
    </location>
</feature>
<dbReference type="AlphaFoldDB" id="A0A914WGW0"/>
<protein>
    <recommendedName>
        <fullName evidence="3 4">Nonsense-mediated mRNA decay factor SMG8</fullName>
    </recommendedName>
</protein>
<dbReference type="Proteomes" id="UP000887566">
    <property type="component" value="Unplaced"/>
</dbReference>
<comment type="function">
    <text evidence="4">Involved in nonsense-mediated decay (NMD) of mRNAs containing premature stop codons.</text>
</comment>
<comment type="similarity">
    <text evidence="1 4">Belongs to the SMG8 family.</text>
</comment>
<feature type="region of interest" description="Disordered" evidence="5">
    <location>
        <begin position="662"/>
        <end position="707"/>
    </location>
</feature>